<dbReference type="SUPFAM" id="SSF48317">
    <property type="entry name" value="Acid phosphatase/Vanadium-dependent haloperoxidase"/>
    <property type="match status" value="1"/>
</dbReference>
<keyword evidence="1" id="KW-0812">Transmembrane</keyword>
<dbReference type="Pfam" id="PF01569">
    <property type="entry name" value="PAP2"/>
    <property type="match status" value="1"/>
</dbReference>
<proteinExistence type="predicted"/>
<name>A0A8T3YM83_9ARCH</name>
<feature type="domain" description="Phosphatidic acid phosphatase type 2/haloperoxidase" evidence="2">
    <location>
        <begin position="55"/>
        <end position="163"/>
    </location>
</feature>
<protein>
    <submittedName>
        <fullName evidence="3">Phosphatase PAP2 family protein</fullName>
    </submittedName>
</protein>
<accession>A0A8T3YM83</accession>
<feature type="transmembrane region" description="Helical" evidence="1">
    <location>
        <begin position="122"/>
        <end position="142"/>
    </location>
</feature>
<evidence type="ECO:0000256" key="1">
    <source>
        <dbReference type="SAM" id="Phobius"/>
    </source>
</evidence>
<sequence length="282" mass="30388">MLEPTQPEIAFSHFVQSFASQPLDIFFQIVTMLGHPAVWLAVAAFLYWKGEEKKSFFIAANILFAAAVVGILKSVTGRPRPSPAEFMVIGAESDSNLSFPSGHTTTISAMLGYYWKTISRNIMVMWFAAIALVMLSRVYLGQHYIGDVVVGSMFGIVIGNVTGFLESKYSGIKFNGRRVLEEAGLAIAIIAAVVIAVFLSSLSFAGVLFGYFAGACTYKLLNMDSERPNGKRLAAKEAIGFGGAGAIALGTAMPAIGTISYFALGLWISLIYPALWEKLAPK</sequence>
<dbReference type="PANTHER" id="PTHR14969">
    <property type="entry name" value="SPHINGOSINE-1-PHOSPHATE PHOSPHOHYDROLASE"/>
    <property type="match status" value="1"/>
</dbReference>
<evidence type="ECO:0000313" key="4">
    <source>
        <dbReference type="Proteomes" id="UP000732298"/>
    </source>
</evidence>
<feature type="transmembrane region" description="Helical" evidence="1">
    <location>
        <begin position="55"/>
        <end position="77"/>
    </location>
</feature>
<reference evidence="3" key="1">
    <citation type="submission" date="2020-07" db="EMBL/GenBank/DDBJ databases">
        <title>Huge and variable diversity of episymbiotic CPR bacteria and DPANN archaea in groundwater ecosystems.</title>
        <authorList>
            <person name="He C.Y."/>
            <person name="Keren R."/>
            <person name="Whittaker M."/>
            <person name="Farag I.F."/>
            <person name="Doudna J."/>
            <person name="Cate J.H.D."/>
            <person name="Banfield J.F."/>
        </authorList>
    </citation>
    <scope>NUCLEOTIDE SEQUENCE</scope>
    <source>
        <strain evidence="3">NC_groundwater_1296_Ag_S-0.2um_52_80</strain>
    </source>
</reference>
<dbReference type="Proteomes" id="UP000732298">
    <property type="component" value="Unassembled WGS sequence"/>
</dbReference>
<feature type="transmembrane region" description="Helical" evidence="1">
    <location>
        <begin position="179"/>
        <end position="198"/>
    </location>
</feature>
<gene>
    <name evidence="3" type="ORF">HY544_05325</name>
</gene>
<dbReference type="AlphaFoldDB" id="A0A8T3YM83"/>
<keyword evidence="1" id="KW-0472">Membrane</keyword>
<dbReference type="SMART" id="SM00014">
    <property type="entry name" value="acidPPc"/>
    <property type="match status" value="1"/>
</dbReference>
<feature type="transmembrane region" description="Helical" evidence="1">
    <location>
        <begin position="148"/>
        <end position="167"/>
    </location>
</feature>
<keyword evidence="1" id="KW-1133">Transmembrane helix</keyword>
<dbReference type="PANTHER" id="PTHR14969:SF13">
    <property type="entry name" value="AT30094P"/>
    <property type="match status" value="1"/>
</dbReference>
<evidence type="ECO:0000313" key="3">
    <source>
        <dbReference type="EMBL" id="MBI4210892.1"/>
    </source>
</evidence>
<evidence type="ECO:0000259" key="2">
    <source>
        <dbReference type="SMART" id="SM00014"/>
    </source>
</evidence>
<dbReference type="InterPro" id="IPR036938">
    <property type="entry name" value="PAP2/HPO_sf"/>
</dbReference>
<comment type="caution">
    <text evidence="3">The sequence shown here is derived from an EMBL/GenBank/DDBJ whole genome shotgun (WGS) entry which is preliminary data.</text>
</comment>
<dbReference type="InterPro" id="IPR000326">
    <property type="entry name" value="PAP2/HPO"/>
</dbReference>
<dbReference type="EMBL" id="JACQPB010000047">
    <property type="protein sequence ID" value="MBI4210892.1"/>
    <property type="molecule type" value="Genomic_DNA"/>
</dbReference>
<feature type="transmembrane region" description="Helical" evidence="1">
    <location>
        <begin position="25"/>
        <end position="48"/>
    </location>
</feature>
<organism evidence="3 4">
    <name type="scientific">Candidatus Iainarchaeum sp</name>
    <dbReference type="NCBI Taxonomy" id="3101447"/>
    <lineage>
        <taxon>Archaea</taxon>
        <taxon>Candidatus Iainarchaeota</taxon>
        <taxon>Candidatus Iainarchaeia</taxon>
        <taxon>Candidatus Iainarchaeales</taxon>
        <taxon>Candidatus Iainarchaeaceae</taxon>
        <taxon>Candidatus Iainarchaeum</taxon>
    </lineage>
</organism>
<dbReference type="Gene3D" id="1.20.144.10">
    <property type="entry name" value="Phosphatidic acid phosphatase type 2/haloperoxidase"/>
    <property type="match status" value="1"/>
</dbReference>
<feature type="transmembrane region" description="Helical" evidence="1">
    <location>
        <begin position="233"/>
        <end position="253"/>
    </location>
</feature>